<keyword evidence="3" id="KW-1003">Cell membrane</keyword>
<organism evidence="9 10">
    <name type="scientific">Clostridium homopropionicum DSM 5847</name>
    <dbReference type="NCBI Taxonomy" id="1121318"/>
    <lineage>
        <taxon>Bacteria</taxon>
        <taxon>Bacillati</taxon>
        <taxon>Bacillota</taxon>
        <taxon>Clostridia</taxon>
        <taxon>Eubacteriales</taxon>
        <taxon>Clostridiaceae</taxon>
        <taxon>Clostridium</taxon>
    </lineage>
</organism>
<comment type="subcellular location">
    <subcellularLocation>
        <location evidence="1 7">Cell membrane</location>
        <topology evidence="1 7">Multi-pass membrane protein</topology>
    </subcellularLocation>
</comment>
<dbReference type="AlphaFoldDB" id="A0A0L6ZB88"/>
<dbReference type="Pfam" id="PF12911">
    <property type="entry name" value="OppC_N"/>
    <property type="match status" value="1"/>
</dbReference>
<evidence type="ECO:0000256" key="3">
    <source>
        <dbReference type="ARBA" id="ARBA00022475"/>
    </source>
</evidence>
<evidence type="ECO:0000256" key="4">
    <source>
        <dbReference type="ARBA" id="ARBA00022692"/>
    </source>
</evidence>
<feature type="transmembrane region" description="Helical" evidence="7">
    <location>
        <begin position="287"/>
        <end position="306"/>
    </location>
</feature>
<dbReference type="STRING" id="36844.SAMN04488501_11153"/>
<feature type="transmembrane region" description="Helical" evidence="7">
    <location>
        <begin position="43"/>
        <end position="63"/>
    </location>
</feature>
<dbReference type="Pfam" id="PF00528">
    <property type="entry name" value="BPD_transp_1"/>
    <property type="match status" value="1"/>
</dbReference>
<dbReference type="PROSITE" id="PS50928">
    <property type="entry name" value="ABC_TM1"/>
    <property type="match status" value="1"/>
</dbReference>
<dbReference type="PATRIC" id="fig|1121318.3.peg.1432"/>
<reference evidence="10" key="1">
    <citation type="submission" date="2015-08" db="EMBL/GenBank/DDBJ databases">
        <title>Genome sequence of the strict anaerobe Clostridium homopropionicum LuHBu1 (DSM 5847T).</title>
        <authorList>
            <person name="Poehlein A."/>
            <person name="Beck M."/>
            <person name="Schiel-Bengelsdorf B."/>
            <person name="Bengelsdorf F.R."/>
            <person name="Daniel R."/>
            <person name="Duerre P."/>
        </authorList>
    </citation>
    <scope>NUCLEOTIDE SEQUENCE [LARGE SCALE GENOMIC DNA]</scope>
    <source>
        <strain evidence="10">DSM 5847</strain>
    </source>
</reference>
<evidence type="ECO:0000259" key="8">
    <source>
        <dbReference type="PROSITE" id="PS50928"/>
    </source>
</evidence>
<protein>
    <submittedName>
        <fullName evidence="9">Oligopeptide transport system permease protein OppC</fullName>
    </submittedName>
</protein>
<evidence type="ECO:0000256" key="5">
    <source>
        <dbReference type="ARBA" id="ARBA00022989"/>
    </source>
</evidence>
<evidence type="ECO:0000313" key="10">
    <source>
        <dbReference type="Proteomes" id="UP000037043"/>
    </source>
</evidence>
<dbReference type="GO" id="GO:0055085">
    <property type="term" value="P:transmembrane transport"/>
    <property type="evidence" value="ECO:0007669"/>
    <property type="project" value="InterPro"/>
</dbReference>
<keyword evidence="2 7" id="KW-0813">Transport</keyword>
<comment type="caution">
    <text evidence="9">The sequence shown here is derived from an EMBL/GenBank/DDBJ whole genome shotgun (WGS) entry which is preliminary data.</text>
</comment>
<evidence type="ECO:0000256" key="1">
    <source>
        <dbReference type="ARBA" id="ARBA00004651"/>
    </source>
</evidence>
<dbReference type="GO" id="GO:0005886">
    <property type="term" value="C:plasma membrane"/>
    <property type="evidence" value="ECO:0007669"/>
    <property type="project" value="UniProtKB-SubCell"/>
</dbReference>
<evidence type="ECO:0000256" key="6">
    <source>
        <dbReference type="ARBA" id="ARBA00023136"/>
    </source>
</evidence>
<feature type="transmembrane region" description="Helical" evidence="7">
    <location>
        <begin position="357"/>
        <end position="375"/>
    </location>
</feature>
<dbReference type="Gene3D" id="1.10.3720.10">
    <property type="entry name" value="MetI-like"/>
    <property type="match status" value="1"/>
</dbReference>
<dbReference type="InterPro" id="IPR000515">
    <property type="entry name" value="MetI-like"/>
</dbReference>
<dbReference type="CDD" id="cd06261">
    <property type="entry name" value="TM_PBP2"/>
    <property type="match status" value="1"/>
</dbReference>
<sequence>MANLDKSMFQHVGKNLNEAQKIKRPSMSYLEDAMRRLKKNIPAMISFWILVILITMSIIGPIISAKVQGHDYRQQNLANQNQTSVMSNQRSIAVLKNQVLKYSAYKSNLRKTKIEFKNAEFKGAGIIEFKVGNKSEVSYQGDKKEFSLSIKAGSNDTLDSVITKLNAESDKLLQQDPDFRGVKFNKSGSKLVIETGGEKWFNKQYWFGTDEFGRDLFTRLWEGGKVSFLIAFVSVLITVFIGIVYGGVAGYVGGTADILMMRFVEIIMVIPDLLYIILLLTVMKPGLGPIIIVLAATGWMQTAMIVRGEILRLKNSEYVIAAELLGAGSKRIIFKHLIPNAMGPIIVNMTMMIPRMIFAEAFLSFIGLGIPAPMASWGALVNTGASIFTQYPQQLLVPALALSLTMLAFNILGDGLRDALDPKLRA</sequence>
<keyword evidence="10" id="KW-1185">Reference proteome</keyword>
<dbReference type="RefSeq" id="WP_052220984.1">
    <property type="nucleotide sequence ID" value="NZ_LHUR01000018.1"/>
</dbReference>
<evidence type="ECO:0000256" key="2">
    <source>
        <dbReference type="ARBA" id="ARBA00022448"/>
    </source>
</evidence>
<dbReference type="InterPro" id="IPR035906">
    <property type="entry name" value="MetI-like_sf"/>
</dbReference>
<dbReference type="EMBL" id="LHUR01000018">
    <property type="protein sequence ID" value="KOA20222.1"/>
    <property type="molecule type" value="Genomic_DNA"/>
</dbReference>
<dbReference type="PANTHER" id="PTHR43386">
    <property type="entry name" value="OLIGOPEPTIDE TRANSPORT SYSTEM PERMEASE PROTEIN APPC"/>
    <property type="match status" value="1"/>
</dbReference>
<gene>
    <name evidence="9" type="primary">oppC</name>
    <name evidence="9" type="ORF">CLHOM_14210</name>
</gene>
<dbReference type="PANTHER" id="PTHR43386:SF22">
    <property type="entry name" value="OLIGOPEPTIDE TRANSPORT SYSTEM PERMEASE PROTEIN OPPC"/>
    <property type="match status" value="1"/>
</dbReference>
<dbReference type="InterPro" id="IPR050366">
    <property type="entry name" value="BP-dependent_transpt_permease"/>
</dbReference>
<dbReference type="InterPro" id="IPR025966">
    <property type="entry name" value="OppC_N"/>
</dbReference>
<feature type="transmembrane region" description="Helical" evidence="7">
    <location>
        <begin position="263"/>
        <end position="281"/>
    </location>
</feature>
<proteinExistence type="inferred from homology"/>
<evidence type="ECO:0000256" key="7">
    <source>
        <dbReference type="RuleBase" id="RU363032"/>
    </source>
</evidence>
<keyword evidence="5 7" id="KW-1133">Transmembrane helix</keyword>
<accession>A0A0L6ZB88</accession>
<feature type="domain" description="ABC transmembrane type-1" evidence="8">
    <location>
        <begin position="224"/>
        <end position="413"/>
    </location>
</feature>
<feature type="transmembrane region" description="Helical" evidence="7">
    <location>
        <begin position="395"/>
        <end position="413"/>
    </location>
</feature>
<evidence type="ECO:0000313" key="9">
    <source>
        <dbReference type="EMBL" id="KOA20222.1"/>
    </source>
</evidence>
<dbReference type="SUPFAM" id="SSF161098">
    <property type="entry name" value="MetI-like"/>
    <property type="match status" value="1"/>
</dbReference>
<dbReference type="Proteomes" id="UP000037043">
    <property type="component" value="Unassembled WGS sequence"/>
</dbReference>
<keyword evidence="4 7" id="KW-0812">Transmembrane</keyword>
<name>A0A0L6ZB88_9CLOT</name>
<comment type="similarity">
    <text evidence="7">Belongs to the binding-protein-dependent transport system permease family.</text>
</comment>
<keyword evidence="6 7" id="KW-0472">Membrane</keyword>
<feature type="transmembrane region" description="Helical" evidence="7">
    <location>
        <begin position="226"/>
        <end position="251"/>
    </location>
</feature>